<evidence type="ECO:0000256" key="3">
    <source>
        <dbReference type="ARBA" id="ARBA00023319"/>
    </source>
</evidence>
<dbReference type="InterPro" id="IPR013783">
    <property type="entry name" value="Ig-like_fold"/>
</dbReference>
<evidence type="ECO:0000259" key="4">
    <source>
        <dbReference type="PROSITE" id="PS50835"/>
    </source>
</evidence>
<reference evidence="6" key="1">
    <citation type="submission" date="2022-11" db="UniProtKB">
        <authorList>
            <consortium name="WormBaseParasite"/>
        </authorList>
    </citation>
    <scope>IDENTIFICATION</scope>
</reference>
<dbReference type="InterPro" id="IPR003598">
    <property type="entry name" value="Ig_sub2"/>
</dbReference>
<keyword evidence="1" id="KW-0732">Signal</keyword>
<feature type="domain" description="Ig-like" evidence="4">
    <location>
        <begin position="399"/>
        <end position="483"/>
    </location>
</feature>
<feature type="domain" description="Ig-like" evidence="4">
    <location>
        <begin position="684"/>
        <end position="738"/>
    </location>
</feature>
<dbReference type="SUPFAM" id="SSF48726">
    <property type="entry name" value="Immunoglobulin"/>
    <property type="match status" value="7"/>
</dbReference>
<dbReference type="PANTHER" id="PTHR45080:SF8">
    <property type="entry name" value="IG-LIKE DOMAIN-CONTAINING PROTEIN"/>
    <property type="match status" value="1"/>
</dbReference>
<dbReference type="GO" id="GO:0043025">
    <property type="term" value="C:neuronal cell body"/>
    <property type="evidence" value="ECO:0007669"/>
    <property type="project" value="TreeGrafter"/>
</dbReference>
<feature type="domain" description="Ig-like" evidence="4">
    <location>
        <begin position="24"/>
        <end position="106"/>
    </location>
</feature>
<dbReference type="InterPro" id="IPR036179">
    <property type="entry name" value="Ig-like_dom_sf"/>
</dbReference>
<evidence type="ECO:0000256" key="1">
    <source>
        <dbReference type="ARBA" id="ARBA00022729"/>
    </source>
</evidence>
<accession>A0A914YME7</accession>
<organism evidence="5 6">
    <name type="scientific">Panagrolaimus superbus</name>
    <dbReference type="NCBI Taxonomy" id="310955"/>
    <lineage>
        <taxon>Eukaryota</taxon>
        <taxon>Metazoa</taxon>
        <taxon>Ecdysozoa</taxon>
        <taxon>Nematoda</taxon>
        <taxon>Chromadorea</taxon>
        <taxon>Rhabditida</taxon>
        <taxon>Tylenchina</taxon>
        <taxon>Panagrolaimomorpha</taxon>
        <taxon>Panagrolaimoidea</taxon>
        <taxon>Panagrolaimidae</taxon>
        <taxon>Panagrolaimus</taxon>
    </lineage>
</organism>
<dbReference type="GO" id="GO:0005886">
    <property type="term" value="C:plasma membrane"/>
    <property type="evidence" value="ECO:0007669"/>
    <property type="project" value="TreeGrafter"/>
</dbReference>
<dbReference type="PANTHER" id="PTHR45080">
    <property type="entry name" value="CONTACTIN 5"/>
    <property type="match status" value="1"/>
</dbReference>
<dbReference type="InterPro" id="IPR050958">
    <property type="entry name" value="Cell_Adh-Cytoskel_Orgn"/>
</dbReference>
<dbReference type="GO" id="GO:0007156">
    <property type="term" value="P:homophilic cell adhesion via plasma membrane adhesion molecules"/>
    <property type="evidence" value="ECO:0007669"/>
    <property type="project" value="TreeGrafter"/>
</dbReference>
<feature type="domain" description="Ig-like" evidence="4">
    <location>
        <begin position="306"/>
        <end position="394"/>
    </location>
</feature>
<dbReference type="Pfam" id="PF07679">
    <property type="entry name" value="I-set"/>
    <property type="match status" value="5"/>
</dbReference>
<feature type="domain" description="Ig-like" evidence="4">
    <location>
        <begin position="209"/>
        <end position="301"/>
    </location>
</feature>
<keyword evidence="5" id="KW-1185">Reference proteome</keyword>
<protein>
    <submittedName>
        <fullName evidence="6">Ig-like domain-containing protein</fullName>
    </submittedName>
</protein>
<dbReference type="GO" id="GO:0008046">
    <property type="term" value="F:axon guidance receptor activity"/>
    <property type="evidence" value="ECO:0007669"/>
    <property type="project" value="TreeGrafter"/>
</dbReference>
<dbReference type="InterPro" id="IPR013098">
    <property type="entry name" value="Ig_I-set"/>
</dbReference>
<name>A0A914YME7_9BILA</name>
<dbReference type="Proteomes" id="UP000887577">
    <property type="component" value="Unplaced"/>
</dbReference>
<dbReference type="FunFam" id="2.60.40.10:FF:000130">
    <property type="entry name" value="Hemicentin 1"/>
    <property type="match status" value="2"/>
</dbReference>
<dbReference type="Pfam" id="PF13927">
    <property type="entry name" value="Ig_3"/>
    <property type="match status" value="2"/>
</dbReference>
<evidence type="ECO:0000313" key="5">
    <source>
        <dbReference type="Proteomes" id="UP000887577"/>
    </source>
</evidence>
<feature type="domain" description="Ig-like" evidence="4">
    <location>
        <begin position="115"/>
        <end position="204"/>
    </location>
</feature>
<dbReference type="PROSITE" id="PS50835">
    <property type="entry name" value="IG_LIKE"/>
    <property type="match status" value="8"/>
</dbReference>
<proteinExistence type="predicted"/>
<dbReference type="GO" id="GO:0050808">
    <property type="term" value="P:synapse organization"/>
    <property type="evidence" value="ECO:0007669"/>
    <property type="project" value="TreeGrafter"/>
</dbReference>
<evidence type="ECO:0000256" key="2">
    <source>
        <dbReference type="ARBA" id="ARBA00023157"/>
    </source>
</evidence>
<dbReference type="WBParaSite" id="PSU_v2.g201.t1">
    <property type="protein sequence ID" value="PSU_v2.g201.t1"/>
    <property type="gene ID" value="PSU_v2.g201"/>
</dbReference>
<dbReference type="Gene3D" id="2.60.40.10">
    <property type="entry name" value="Immunoglobulins"/>
    <property type="match status" value="7"/>
</dbReference>
<dbReference type="InterPro" id="IPR003599">
    <property type="entry name" value="Ig_sub"/>
</dbReference>
<sequence length="738" mass="81651">MKQHINNDAGEATKNFQLNVLVRPNILSEHGDYKVIENNSLVLPCEVEGSPPPIIEWTKNDKPAHHLPNVQILSKGQQFKIIAAQAEHIGSYVCTASNKIGKMDINFDVDVIMKPTIAQRVKDIIEVVKGEKAYFDCVVNDPNFDGEITWLKNYDVISGDSEKFTLMKGNRKLIVNGAQLDDEASYSCRVRNDAGTATINYKLEVLVPPEIIMLEKDKNRTVVENGTIGLSCPATGKPEPTITWYKDGSEITPENISKKIKNGQISGNDLRISRIMLVNGGKFTCEAKNKAGSVDQDVNVEVMTPPKIIRDNISSEIEGKLNDHAEIQCFASGRPAPSITWLKRGRPLEASRDVYLSSNHMRLHFTQLDEKHADKYTCIARNPAGEDKRDFTLTLLESPKIDAVNIPREIETNSGRTTTLNCPATGSPEPQVHWIRDGTPLSQDDRFTLLNGGRQLQIRDSKPEDSARFMCIAENRVGSAELSLDLKVIAAPQIHGPEIEEVKVLINYPKELRCDVNGSQPISIEWFRSGRSLESDDGTASTNVYLQPTNMGQRLHILSAQKSDNTRFTCVAKNAAGEARKHFDLIVQIPPSINDSLSSPLVQSVIPNSDFSIDCKVDANPPPTITWFKDNHPLILDASTILTNDNQTLYVRTAQEKHGGSYACQTTNEVGTTSRKYLINLAAPPVFDQGRETQDILVGTPLLTLTCETSNGTGKINKKWLFNGRPASDGNFSQTVTV</sequence>
<feature type="domain" description="Ig-like" evidence="4">
    <location>
        <begin position="591"/>
        <end position="680"/>
    </location>
</feature>
<dbReference type="SMART" id="SM00409">
    <property type="entry name" value="IG"/>
    <property type="match status" value="7"/>
</dbReference>
<dbReference type="FunFam" id="2.60.40.10:FF:000503">
    <property type="entry name" value="Hemicentin 1"/>
    <property type="match status" value="3"/>
</dbReference>
<keyword evidence="2" id="KW-1015">Disulfide bond</keyword>
<keyword evidence="3" id="KW-0393">Immunoglobulin domain</keyword>
<dbReference type="GO" id="GO:0030424">
    <property type="term" value="C:axon"/>
    <property type="evidence" value="ECO:0007669"/>
    <property type="project" value="TreeGrafter"/>
</dbReference>
<dbReference type="AlphaFoldDB" id="A0A914YME7"/>
<feature type="domain" description="Ig-like" evidence="4">
    <location>
        <begin position="497"/>
        <end position="586"/>
    </location>
</feature>
<dbReference type="InterPro" id="IPR007110">
    <property type="entry name" value="Ig-like_dom"/>
</dbReference>
<dbReference type="CDD" id="cd00096">
    <property type="entry name" value="Ig"/>
    <property type="match status" value="4"/>
</dbReference>
<evidence type="ECO:0000313" key="6">
    <source>
        <dbReference type="WBParaSite" id="PSU_v2.g201.t1"/>
    </source>
</evidence>
<dbReference type="SMART" id="SM00408">
    <property type="entry name" value="IGc2"/>
    <property type="match status" value="7"/>
</dbReference>